<keyword evidence="11" id="KW-0175">Coiled coil</keyword>
<comment type="function">
    <text evidence="9">May play the central regulatory role in sporulation. It may be an element of the effector pathway responsible for the activation of sporulation genes in response to nutritional stress. Spo0A may act in concert with spo0H (a sigma factor) to control the expression of some genes that are critical to the sporulation process.</text>
</comment>
<keyword evidence="6" id="KW-0805">Transcription regulation</keyword>
<dbReference type="SMART" id="SM00342">
    <property type="entry name" value="HTH_ARAC"/>
    <property type="match status" value="1"/>
</dbReference>
<dbReference type="GO" id="GO:0043565">
    <property type="term" value="F:sequence-specific DNA binding"/>
    <property type="evidence" value="ECO:0007669"/>
    <property type="project" value="InterPro"/>
</dbReference>
<comment type="subcellular location">
    <subcellularLocation>
        <location evidence="1">Cytoplasm</location>
    </subcellularLocation>
</comment>
<keyword evidence="4 10" id="KW-0597">Phosphoprotein</keyword>
<feature type="domain" description="HTH araC/xylS-type" evidence="12">
    <location>
        <begin position="456"/>
        <end position="554"/>
    </location>
</feature>
<evidence type="ECO:0000256" key="6">
    <source>
        <dbReference type="ARBA" id="ARBA00023015"/>
    </source>
</evidence>
<dbReference type="GO" id="GO:0005737">
    <property type="term" value="C:cytoplasm"/>
    <property type="evidence" value="ECO:0007669"/>
    <property type="project" value="UniProtKB-SubCell"/>
</dbReference>
<dbReference type="PROSITE" id="PS00041">
    <property type="entry name" value="HTH_ARAC_FAMILY_1"/>
    <property type="match status" value="1"/>
</dbReference>
<evidence type="ECO:0000256" key="7">
    <source>
        <dbReference type="ARBA" id="ARBA00023125"/>
    </source>
</evidence>
<keyword evidence="8" id="KW-0804">Transcription</keyword>
<keyword evidence="5" id="KW-0902">Two-component regulatory system</keyword>
<evidence type="ECO:0000256" key="10">
    <source>
        <dbReference type="PROSITE-ProRule" id="PRU00169"/>
    </source>
</evidence>
<evidence type="ECO:0000313" key="14">
    <source>
        <dbReference type="EMBL" id="TDA21148.1"/>
    </source>
</evidence>
<dbReference type="PANTHER" id="PTHR42713">
    <property type="entry name" value="HISTIDINE KINASE-RELATED"/>
    <property type="match status" value="1"/>
</dbReference>
<evidence type="ECO:0000313" key="15">
    <source>
        <dbReference type="Proteomes" id="UP000295710"/>
    </source>
</evidence>
<dbReference type="InterPro" id="IPR009057">
    <property type="entry name" value="Homeodomain-like_sf"/>
</dbReference>
<dbReference type="InterPro" id="IPR051552">
    <property type="entry name" value="HptR"/>
</dbReference>
<reference evidence="14 15" key="1">
    <citation type="journal article" date="2016" name="Nat. Microbiol.">
        <title>The Mouse Intestinal Bacterial Collection (miBC) provides host-specific insight into cultured diversity and functional potential of the gut microbiota.</title>
        <authorList>
            <person name="Lagkouvardos I."/>
            <person name="Pukall R."/>
            <person name="Abt B."/>
            <person name="Foesel B.U."/>
            <person name="Meier-Kolthoff J.P."/>
            <person name="Kumar N."/>
            <person name="Bresciani A."/>
            <person name="Martinez I."/>
            <person name="Just S."/>
            <person name="Ziegler C."/>
            <person name="Brugiroux S."/>
            <person name="Garzetti D."/>
            <person name="Wenning M."/>
            <person name="Bui T.P."/>
            <person name="Wang J."/>
            <person name="Hugenholtz F."/>
            <person name="Plugge C.M."/>
            <person name="Peterson D.A."/>
            <person name="Hornef M.W."/>
            <person name="Baines J.F."/>
            <person name="Smidt H."/>
            <person name="Walter J."/>
            <person name="Kristiansen K."/>
            <person name="Nielsen H.B."/>
            <person name="Haller D."/>
            <person name="Overmann J."/>
            <person name="Stecher B."/>
            <person name="Clavel T."/>
        </authorList>
    </citation>
    <scope>NUCLEOTIDE SEQUENCE [LARGE SCALE GENOMIC DNA]</scope>
    <source>
        <strain evidence="14 15">DSM 28560</strain>
    </source>
</reference>
<keyword evidence="15" id="KW-1185">Reference proteome</keyword>
<dbReference type="Pfam" id="PF17853">
    <property type="entry name" value="GGDEF_2"/>
    <property type="match status" value="1"/>
</dbReference>
<evidence type="ECO:0000256" key="1">
    <source>
        <dbReference type="ARBA" id="ARBA00004496"/>
    </source>
</evidence>
<evidence type="ECO:0000256" key="9">
    <source>
        <dbReference type="ARBA" id="ARBA00024867"/>
    </source>
</evidence>
<dbReference type="SUPFAM" id="SSF46689">
    <property type="entry name" value="Homeodomain-like"/>
    <property type="match status" value="2"/>
</dbReference>
<dbReference type="InterPro" id="IPR041522">
    <property type="entry name" value="CdaR_GGDEF"/>
</dbReference>
<feature type="modified residue" description="4-aspartylphosphate" evidence="10">
    <location>
        <position position="75"/>
    </location>
</feature>
<organism evidence="14 15">
    <name type="scientific">Extibacter muris</name>
    <dbReference type="NCBI Taxonomy" id="1796622"/>
    <lineage>
        <taxon>Bacteria</taxon>
        <taxon>Bacillati</taxon>
        <taxon>Bacillota</taxon>
        <taxon>Clostridia</taxon>
        <taxon>Lachnospirales</taxon>
        <taxon>Lachnospiraceae</taxon>
        <taxon>Extibacter</taxon>
    </lineage>
</organism>
<evidence type="ECO:0000256" key="5">
    <source>
        <dbReference type="ARBA" id="ARBA00023012"/>
    </source>
</evidence>
<dbReference type="RefSeq" id="WP_132278821.1">
    <property type="nucleotide sequence ID" value="NZ_JAOBST010000022.1"/>
</dbReference>
<evidence type="ECO:0000256" key="4">
    <source>
        <dbReference type="ARBA" id="ARBA00022553"/>
    </source>
</evidence>
<dbReference type="Pfam" id="PF00072">
    <property type="entry name" value="Response_reg"/>
    <property type="match status" value="1"/>
</dbReference>
<keyword evidence="7" id="KW-0238">DNA-binding</keyword>
<dbReference type="EMBL" id="SMMX01000011">
    <property type="protein sequence ID" value="TDA21148.1"/>
    <property type="molecule type" value="Genomic_DNA"/>
</dbReference>
<gene>
    <name evidence="14" type="ORF">E1963_13415</name>
</gene>
<dbReference type="PANTHER" id="PTHR42713:SF3">
    <property type="entry name" value="TRANSCRIPTIONAL REGULATORY PROTEIN HPTR"/>
    <property type="match status" value="1"/>
</dbReference>
<feature type="domain" description="Response regulatory" evidence="13">
    <location>
        <begin position="23"/>
        <end position="140"/>
    </location>
</feature>
<dbReference type="InterPro" id="IPR020449">
    <property type="entry name" value="Tscrpt_reg_AraC-type_HTH"/>
</dbReference>
<name>A0A4R4FCX1_9FIRM</name>
<evidence type="ECO:0000256" key="2">
    <source>
        <dbReference type="ARBA" id="ARBA00018672"/>
    </source>
</evidence>
<proteinExistence type="predicted"/>
<evidence type="ECO:0000259" key="13">
    <source>
        <dbReference type="PROSITE" id="PS50110"/>
    </source>
</evidence>
<dbReference type="GO" id="GO:0003700">
    <property type="term" value="F:DNA-binding transcription factor activity"/>
    <property type="evidence" value="ECO:0007669"/>
    <property type="project" value="InterPro"/>
</dbReference>
<dbReference type="SUPFAM" id="SSF52172">
    <property type="entry name" value="CheY-like"/>
    <property type="match status" value="1"/>
</dbReference>
<evidence type="ECO:0000259" key="12">
    <source>
        <dbReference type="PROSITE" id="PS01124"/>
    </source>
</evidence>
<dbReference type="Proteomes" id="UP000295710">
    <property type="component" value="Unassembled WGS sequence"/>
</dbReference>
<dbReference type="AlphaFoldDB" id="A0A4R4FCX1"/>
<keyword evidence="3" id="KW-0963">Cytoplasm</keyword>
<accession>A0A4R4FCX1</accession>
<evidence type="ECO:0000256" key="11">
    <source>
        <dbReference type="SAM" id="Coils"/>
    </source>
</evidence>
<dbReference type="Pfam" id="PF12833">
    <property type="entry name" value="HTH_18"/>
    <property type="match status" value="1"/>
</dbReference>
<feature type="coiled-coil region" evidence="11">
    <location>
        <begin position="258"/>
        <end position="285"/>
    </location>
</feature>
<dbReference type="InterPro" id="IPR011006">
    <property type="entry name" value="CheY-like_superfamily"/>
</dbReference>
<dbReference type="InterPro" id="IPR018060">
    <property type="entry name" value="HTH_AraC"/>
</dbReference>
<dbReference type="Gene3D" id="1.10.10.60">
    <property type="entry name" value="Homeodomain-like"/>
    <property type="match status" value="2"/>
</dbReference>
<evidence type="ECO:0000256" key="3">
    <source>
        <dbReference type="ARBA" id="ARBA00022490"/>
    </source>
</evidence>
<dbReference type="InterPro" id="IPR018062">
    <property type="entry name" value="HTH_AraC-typ_CS"/>
</dbReference>
<dbReference type="GO" id="GO:0000160">
    <property type="term" value="P:phosphorelay signal transduction system"/>
    <property type="evidence" value="ECO:0007669"/>
    <property type="project" value="UniProtKB-KW"/>
</dbReference>
<dbReference type="Gene3D" id="3.40.50.2300">
    <property type="match status" value="1"/>
</dbReference>
<dbReference type="PROSITE" id="PS50110">
    <property type="entry name" value="RESPONSE_REGULATORY"/>
    <property type="match status" value="1"/>
</dbReference>
<dbReference type="SMART" id="SM00448">
    <property type="entry name" value="REC"/>
    <property type="match status" value="1"/>
</dbReference>
<evidence type="ECO:0000256" key="8">
    <source>
        <dbReference type="ARBA" id="ARBA00023163"/>
    </source>
</evidence>
<comment type="caution">
    <text evidence="14">The sequence shown here is derived from an EMBL/GenBank/DDBJ whole genome shotgun (WGS) entry which is preliminary data.</text>
</comment>
<dbReference type="CDD" id="cd17536">
    <property type="entry name" value="REC_YesN-like"/>
    <property type="match status" value="1"/>
</dbReference>
<protein>
    <recommendedName>
        <fullName evidence="2">Stage 0 sporulation protein A homolog</fullName>
    </recommendedName>
</protein>
<dbReference type="PRINTS" id="PR00032">
    <property type="entry name" value="HTHARAC"/>
</dbReference>
<dbReference type="PROSITE" id="PS01124">
    <property type="entry name" value="HTH_ARAC_FAMILY_2"/>
    <property type="match status" value="1"/>
</dbReference>
<dbReference type="InterPro" id="IPR001789">
    <property type="entry name" value="Sig_transdc_resp-reg_receiver"/>
</dbReference>
<sequence length="556" mass="64892">MGHYDIIEWILDDTKERLHDMVKVLIADDEKKVCQLIVNLVDWKAFGLEIVGVVNDGISAYKFLQDYTVNVMITDIRMPGCDGMELIQKAKVLYPDMYIVIISGYSQFDYAQNAIRYGVEDYLLKPIRKKDLTATLKKIIEKCREEILDAQKWEDMQKRLEENEERVKGSFLEDLLKRPEKFGGFYPLDRINREYHYQFQDICYQTFIIKAIPVKRKEDSDTRRILLQKGTEIVKEALEGMCGEAVTGVVDGDICGILNGTEEDMKKAARKLKKVKLDISRLQDVFEEVQVYVGLGREAGSMQNIRESFETAEQAVQQRFYYGEDFLLKAPQGDKYKDTVGEIIDNACKKRFLNYIEIIDLESIEGELDNLERLLLESPEKDGRLVSGIYKEVLTLFYFGTHNYNIAIPDQYPELLKHLEVLGTIHEAVGYLKQYMLRSLMHWMEEKKYVESRPIRQARQFIGENYYLPLTLETVSREIGFNPTYFSGMFKKETGKNFSDYLKEIRIENAKNMLLNTEQQVEDISFAVGYSDIKYFSRLFKKLTGVTPTEFRRLYN</sequence>